<dbReference type="Proteomes" id="UP000078534">
    <property type="component" value="Unassembled WGS sequence"/>
</dbReference>
<dbReference type="OrthoDB" id="9800966at2"/>
<dbReference type="PANTHER" id="PTHR33204:SF1">
    <property type="entry name" value="TRANSCRIPTIONAL REGULATOR, MARR FAMILY"/>
    <property type="match status" value="1"/>
</dbReference>
<dbReference type="Gene3D" id="1.10.10.10">
    <property type="entry name" value="Winged helix-like DNA-binding domain superfamily/Winged helix DNA-binding domain"/>
    <property type="match status" value="1"/>
</dbReference>
<keyword evidence="2" id="KW-0238">DNA-binding</keyword>
<dbReference type="STRING" id="152268.A6K24_04750"/>
<keyword evidence="1" id="KW-0805">Transcription regulation</keyword>
<dbReference type="AlphaFoldDB" id="A0A179SZY6"/>
<dbReference type="PANTHER" id="PTHR33204">
    <property type="entry name" value="TRANSCRIPTIONAL REGULATOR, MARR FAMILY"/>
    <property type="match status" value="1"/>
</dbReference>
<gene>
    <name evidence="5" type="ORF">A6K24_04750</name>
</gene>
<protein>
    <submittedName>
        <fullName evidence="5">HxlR family transcriptional regulator</fullName>
    </submittedName>
</protein>
<keyword evidence="6" id="KW-1185">Reference proteome</keyword>
<dbReference type="PROSITE" id="PS51118">
    <property type="entry name" value="HTH_HXLR"/>
    <property type="match status" value="1"/>
</dbReference>
<evidence type="ECO:0000256" key="1">
    <source>
        <dbReference type="ARBA" id="ARBA00023015"/>
    </source>
</evidence>
<evidence type="ECO:0000259" key="4">
    <source>
        <dbReference type="PROSITE" id="PS51118"/>
    </source>
</evidence>
<dbReference type="InterPro" id="IPR036388">
    <property type="entry name" value="WH-like_DNA-bd_sf"/>
</dbReference>
<dbReference type="RefSeq" id="WP_066331416.1">
    <property type="nucleotide sequence ID" value="NZ_LWSG01000012.1"/>
</dbReference>
<dbReference type="InterPro" id="IPR002577">
    <property type="entry name" value="HTH_HxlR"/>
</dbReference>
<dbReference type="GO" id="GO:0003677">
    <property type="term" value="F:DNA binding"/>
    <property type="evidence" value="ECO:0007669"/>
    <property type="project" value="UniProtKB-KW"/>
</dbReference>
<proteinExistence type="predicted"/>
<evidence type="ECO:0000313" key="5">
    <source>
        <dbReference type="EMBL" id="OAS86818.1"/>
    </source>
</evidence>
<sequence>MNKSLICPRFEKAMGILSQRWTGLVIYQLLNGPQRFSTIETSIGITGRVLSDRLKDLENQGIVSREVYPETPVRIEYSLTEKGLSLEPLLRDIEKWSQTWVNLEDGNE</sequence>
<organism evidence="5 6">
    <name type="scientific">Metabacillus litoralis</name>
    <dbReference type="NCBI Taxonomy" id="152268"/>
    <lineage>
        <taxon>Bacteria</taxon>
        <taxon>Bacillati</taxon>
        <taxon>Bacillota</taxon>
        <taxon>Bacilli</taxon>
        <taxon>Bacillales</taxon>
        <taxon>Bacillaceae</taxon>
        <taxon>Metabacillus</taxon>
    </lineage>
</organism>
<evidence type="ECO:0000256" key="2">
    <source>
        <dbReference type="ARBA" id="ARBA00023125"/>
    </source>
</evidence>
<comment type="caution">
    <text evidence="5">The sequence shown here is derived from an EMBL/GenBank/DDBJ whole genome shotgun (WGS) entry which is preliminary data.</text>
</comment>
<dbReference type="EMBL" id="LWSG01000012">
    <property type="protein sequence ID" value="OAS86818.1"/>
    <property type="molecule type" value="Genomic_DNA"/>
</dbReference>
<evidence type="ECO:0000313" key="6">
    <source>
        <dbReference type="Proteomes" id="UP000078534"/>
    </source>
</evidence>
<dbReference type="InterPro" id="IPR036390">
    <property type="entry name" value="WH_DNA-bd_sf"/>
</dbReference>
<name>A0A179SZY6_9BACI</name>
<accession>A0A179SZY6</accession>
<feature type="domain" description="HTH hxlR-type" evidence="4">
    <location>
        <begin position="7"/>
        <end position="105"/>
    </location>
</feature>
<dbReference type="SUPFAM" id="SSF46785">
    <property type="entry name" value="Winged helix' DNA-binding domain"/>
    <property type="match status" value="1"/>
</dbReference>
<keyword evidence="3" id="KW-0804">Transcription</keyword>
<reference evidence="6" key="1">
    <citation type="submission" date="2016-04" db="EMBL/GenBank/DDBJ databases">
        <authorList>
            <person name="Lyu Z."/>
            <person name="Lyu W."/>
        </authorList>
    </citation>
    <scope>NUCLEOTIDE SEQUENCE [LARGE SCALE GENOMIC DNA]</scope>
    <source>
        <strain evidence="6">C44</strain>
    </source>
</reference>
<dbReference type="Pfam" id="PF01638">
    <property type="entry name" value="HxlR"/>
    <property type="match status" value="1"/>
</dbReference>
<evidence type="ECO:0000256" key="3">
    <source>
        <dbReference type="ARBA" id="ARBA00023163"/>
    </source>
</evidence>